<proteinExistence type="predicted"/>
<feature type="compositionally biased region" description="Polar residues" evidence="1">
    <location>
        <begin position="148"/>
        <end position="166"/>
    </location>
</feature>
<comment type="caution">
    <text evidence="2">The sequence shown here is derived from an EMBL/GenBank/DDBJ whole genome shotgun (WGS) entry which is preliminary data.</text>
</comment>
<dbReference type="AlphaFoldDB" id="A0A1Q5Q5Y4"/>
<dbReference type="GeneID" id="31009231"/>
<reference evidence="2 3" key="1">
    <citation type="submission" date="2015-06" db="EMBL/GenBank/DDBJ databases">
        <title>Talaromyces atroroseus IBT 11181 draft genome.</title>
        <authorList>
            <person name="Rasmussen K.B."/>
            <person name="Rasmussen S."/>
            <person name="Petersen B."/>
            <person name="Sicheritz-Ponten T."/>
            <person name="Mortensen U.H."/>
            <person name="Thrane U."/>
        </authorList>
    </citation>
    <scope>NUCLEOTIDE SEQUENCE [LARGE SCALE GENOMIC DNA]</scope>
    <source>
        <strain evidence="2 3">IBT 11181</strain>
    </source>
</reference>
<feature type="region of interest" description="Disordered" evidence="1">
    <location>
        <begin position="140"/>
        <end position="412"/>
    </location>
</feature>
<feature type="region of interest" description="Disordered" evidence="1">
    <location>
        <begin position="11"/>
        <end position="79"/>
    </location>
</feature>
<evidence type="ECO:0000313" key="3">
    <source>
        <dbReference type="Proteomes" id="UP000214365"/>
    </source>
</evidence>
<protein>
    <recommendedName>
        <fullName evidence="4">Myb-like domain-containing protein</fullName>
    </recommendedName>
</protein>
<sequence>MAVTLNNIKFYHPPSLPARPMKSTYPNHQHPSFSHHSSGKPDPTPSTHSNSPFPSFSQPLLRHSLPPRPPTIVPSSRSASETLHISSKLSSANSLPVHENDFDRALDEFLSAKNGKENSDRESPNRVSTQEQGIDDLLHAISPDPEKSSQVAADLPSSSITAQNPLESPADGKPTQPITGDESQPQEELNNLASAASMDPSPEFCTSAPHTLTSSVTNADSTGTAIQDPAPESSIVNREPSNTPRSSRVRNHSSESGKSSQRNESTDLQGASGDSQGASSCQLGESSDRKRSPSARLSCPSTPLVVSPGPSRSVSLRRKSCRRASGYSHGSDWIAEDSHESDSAPSDDENDIDYLDTSEIEEAGESLPPSKRRRRSLDESSSTSRGIPRQLSAEPPRAERPESPPEYLSAESEPIPVQGFLRLRSSGAEVKYCLELSQTDFSSLFTGGQRESRPRQRTAHSARRARFTPEEDACIIALKAKELRWDEIEDLFAQRFPYRKKLSLQMRYYTKLKESTNEA</sequence>
<evidence type="ECO:0000313" key="2">
    <source>
        <dbReference type="EMBL" id="OKL55238.1"/>
    </source>
</evidence>
<dbReference type="OrthoDB" id="4369561at2759"/>
<dbReference type="EMBL" id="LFMY01000026">
    <property type="protein sequence ID" value="OKL55238.1"/>
    <property type="molecule type" value="Genomic_DNA"/>
</dbReference>
<name>A0A1Q5Q5Y4_TALAT</name>
<feature type="compositionally biased region" description="Polar residues" evidence="1">
    <location>
        <begin position="176"/>
        <end position="194"/>
    </location>
</feature>
<feature type="compositionally biased region" description="Polar residues" evidence="1">
    <location>
        <begin position="24"/>
        <end position="36"/>
    </location>
</feature>
<feature type="compositionally biased region" description="Basic residues" evidence="1">
    <location>
        <begin position="455"/>
        <end position="464"/>
    </location>
</feature>
<accession>A0A1Q5Q5Y4</accession>
<feature type="compositionally biased region" description="Polar residues" evidence="1">
    <location>
        <begin position="45"/>
        <end position="58"/>
    </location>
</feature>
<feature type="compositionally biased region" description="Polar residues" evidence="1">
    <location>
        <begin position="234"/>
        <end position="246"/>
    </location>
</feature>
<feature type="compositionally biased region" description="Polar residues" evidence="1">
    <location>
        <begin position="254"/>
        <end position="268"/>
    </location>
</feature>
<feature type="compositionally biased region" description="Low complexity" evidence="1">
    <location>
        <begin position="269"/>
        <end position="280"/>
    </location>
</feature>
<evidence type="ECO:0008006" key="4">
    <source>
        <dbReference type="Google" id="ProtNLM"/>
    </source>
</evidence>
<feature type="region of interest" description="Disordered" evidence="1">
    <location>
        <begin position="445"/>
        <end position="464"/>
    </location>
</feature>
<gene>
    <name evidence="2" type="ORF">UA08_09475</name>
</gene>
<organism evidence="2 3">
    <name type="scientific">Talaromyces atroroseus</name>
    <dbReference type="NCBI Taxonomy" id="1441469"/>
    <lineage>
        <taxon>Eukaryota</taxon>
        <taxon>Fungi</taxon>
        <taxon>Dikarya</taxon>
        <taxon>Ascomycota</taxon>
        <taxon>Pezizomycotina</taxon>
        <taxon>Eurotiomycetes</taxon>
        <taxon>Eurotiomycetidae</taxon>
        <taxon>Eurotiales</taxon>
        <taxon>Trichocomaceae</taxon>
        <taxon>Talaromyces</taxon>
        <taxon>Talaromyces sect. Trachyspermi</taxon>
    </lineage>
</organism>
<feature type="compositionally biased region" description="Polar residues" evidence="1">
    <location>
        <begin position="208"/>
        <end position="225"/>
    </location>
</feature>
<keyword evidence="3" id="KW-1185">Reference proteome</keyword>
<feature type="compositionally biased region" description="Acidic residues" evidence="1">
    <location>
        <begin position="345"/>
        <end position="364"/>
    </location>
</feature>
<dbReference type="Proteomes" id="UP000214365">
    <property type="component" value="Unassembled WGS sequence"/>
</dbReference>
<dbReference type="CDD" id="cd00167">
    <property type="entry name" value="SANT"/>
    <property type="match status" value="1"/>
</dbReference>
<evidence type="ECO:0000256" key="1">
    <source>
        <dbReference type="SAM" id="MobiDB-lite"/>
    </source>
</evidence>
<dbReference type="RefSeq" id="XP_020115359.1">
    <property type="nucleotide sequence ID" value="XM_020265425.1"/>
</dbReference>
<dbReference type="InterPro" id="IPR001005">
    <property type="entry name" value="SANT/Myb"/>
</dbReference>